<dbReference type="GO" id="GO:0005634">
    <property type="term" value="C:nucleus"/>
    <property type="evidence" value="ECO:0007669"/>
    <property type="project" value="TreeGrafter"/>
</dbReference>
<keyword evidence="10" id="KW-1185">Reference proteome</keyword>
<dbReference type="CDD" id="cd14008">
    <property type="entry name" value="STKc_LKB1_CaMKK"/>
    <property type="match status" value="1"/>
</dbReference>
<feature type="region of interest" description="Disordered" evidence="7">
    <location>
        <begin position="556"/>
        <end position="613"/>
    </location>
</feature>
<proteinExistence type="predicted"/>
<dbReference type="Gene3D" id="1.10.510.10">
    <property type="entry name" value="Transferase(Phosphotransferase) domain 1"/>
    <property type="match status" value="1"/>
</dbReference>
<feature type="region of interest" description="Disordered" evidence="7">
    <location>
        <begin position="1"/>
        <end position="21"/>
    </location>
</feature>
<dbReference type="GO" id="GO:0004674">
    <property type="term" value="F:protein serine/threonine kinase activity"/>
    <property type="evidence" value="ECO:0007669"/>
    <property type="project" value="UniProtKB-KW"/>
</dbReference>
<feature type="compositionally biased region" description="Polar residues" evidence="7">
    <location>
        <begin position="507"/>
        <end position="523"/>
    </location>
</feature>
<accession>A0AAD2H536</accession>
<dbReference type="PANTHER" id="PTHR24345:SF91">
    <property type="entry name" value="SERINE_THREONINE-PROTEIN KINASE PLK4"/>
    <property type="match status" value="1"/>
</dbReference>
<evidence type="ECO:0000256" key="3">
    <source>
        <dbReference type="ARBA" id="ARBA00022741"/>
    </source>
</evidence>
<evidence type="ECO:0000259" key="8">
    <source>
        <dbReference type="PROSITE" id="PS50011"/>
    </source>
</evidence>
<dbReference type="SUPFAM" id="SSF56112">
    <property type="entry name" value="Protein kinase-like (PK-like)"/>
    <property type="match status" value="1"/>
</dbReference>
<evidence type="ECO:0000256" key="1">
    <source>
        <dbReference type="ARBA" id="ARBA00022527"/>
    </source>
</evidence>
<evidence type="ECO:0000256" key="5">
    <source>
        <dbReference type="ARBA" id="ARBA00022840"/>
    </source>
</evidence>
<dbReference type="InterPro" id="IPR000719">
    <property type="entry name" value="Prot_kinase_dom"/>
</dbReference>
<feature type="binding site" evidence="6">
    <location>
        <position position="98"/>
    </location>
    <ligand>
        <name>ATP</name>
        <dbReference type="ChEBI" id="CHEBI:30616"/>
    </ligand>
</feature>
<keyword evidence="2" id="KW-0808">Transferase</keyword>
<organism evidence="9 10">
    <name type="scientific">Mycena citricolor</name>
    <dbReference type="NCBI Taxonomy" id="2018698"/>
    <lineage>
        <taxon>Eukaryota</taxon>
        <taxon>Fungi</taxon>
        <taxon>Dikarya</taxon>
        <taxon>Basidiomycota</taxon>
        <taxon>Agaricomycotina</taxon>
        <taxon>Agaricomycetes</taxon>
        <taxon>Agaricomycetidae</taxon>
        <taxon>Agaricales</taxon>
        <taxon>Marasmiineae</taxon>
        <taxon>Mycenaceae</taxon>
        <taxon>Mycena</taxon>
    </lineage>
</organism>
<keyword evidence="4" id="KW-0418">Kinase</keyword>
<dbReference type="Proteomes" id="UP001295794">
    <property type="component" value="Unassembled WGS sequence"/>
</dbReference>
<keyword evidence="5 6" id="KW-0067">ATP-binding</keyword>
<dbReference type="InterPro" id="IPR011009">
    <property type="entry name" value="Kinase-like_dom_sf"/>
</dbReference>
<dbReference type="AlphaFoldDB" id="A0AAD2H536"/>
<evidence type="ECO:0000256" key="7">
    <source>
        <dbReference type="SAM" id="MobiDB-lite"/>
    </source>
</evidence>
<dbReference type="SMART" id="SM00220">
    <property type="entry name" value="S_TKc"/>
    <property type="match status" value="1"/>
</dbReference>
<feature type="domain" description="Protein kinase" evidence="8">
    <location>
        <begin position="69"/>
        <end position="383"/>
    </location>
</feature>
<name>A0AAD2H536_9AGAR</name>
<dbReference type="PANTHER" id="PTHR24345">
    <property type="entry name" value="SERINE/THREONINE-PROTEIN KINASE PLK"/>
    <property type="match status" value="1"/>
</dbReference>
<evidence type="ECO:0000256" key="4">
    <source>
        <dbReference type="ARBA" id="ARBA00022777"/>
    </source>
</evidence>
<keyword evidence="1" id="KW-0723">Serine/threonine-protein kinase</keyword>
<evidence type="ECO:0000256" key="2">
    <source>
        <dbReference type="ARBA" id="ARBA00022679"/>
    </source>
</evidence>
<dbReference type="PROSITE" id="PS00107">
    <property type="entry name" value="PROTEIN_KINASE_ATP"/>
    <property type="match status" value="1"/>
</dbReference>
<sequence length="613" mass="68040">MVDGGGKKTGGGVRGPGGDRRQHRYLSHGCWVLRALRPSLHASSHSMPSPSAPSSESLPAPAQSDNIMFDMLQQLGKGNNATVYLIRLNHESGFYALKKIARNNKSAAQMQILRANNPNRINLPRTSRPNNLVDRMGTEEKKIRREIAIMKKCDHPNIIKLRTFIDDKMSANICLIMEFMEGGELQWKHGESEPYLTMEQARRVTRDVVLGLEYLHAQGIIHRDIKPGNIMWTKDRTHVKIGDFGIAHLTVADPDVEGEEKIKHDGTPSFMAPEIAPGGDGPAGETTTAVDFWGLGVTLYCMLFGRVPFIPRAESQSQIANEALLYRVIREEPWQPLSAMSSQRIPVQSVHWQSNGVLHLLNQMLEKDPLKRFKTDNVQDSWLLEGVQRREEWLAGTTPAIKISSADVDNAIHEARFKWSLRKVGQKIGLRGRLGNLFGPAKESGPSRHARSAPAMEALAPKTKKKDKGKGKETGRRPSVDVPRNAEYPALSTSAPKSSWTDRRESATTSRFDALSKRSTMTGSGMADAIAAEKHRQELEDDWDSLFEPDPGVMQAGMIAVPRTGPQRDVDDDSDSYGEQAAYGQGDVYDETDSDDDSPITIRTSRSGRRPTD</sequence>
<dbReference type="EMBL" id="CAVNYO010000138">
    <property type="protein sequence ID" value="CAK5268218.1"/>
    <property type="molecule type" value="Genomic_DNA"/>
</dbReference>
<protein>
    <recommendedName>
        <fullName evidence="8">Protein kinase domain-containing protein</fullName>
    </recommendedName>
</protein>
<dbReference type="Pfam" id="PF00069">
    <property type="entry name" value="Pkinase"/>
    <property type="match status" value="1"/>
</dbReference>
<dbReference type="InterPro" id="IPR017441">
    <property type="entry name" value="Protein_kinase_ATP_BS"/>
</dbReference>
<evidence type="ECO:0000256" key="6">
    <source>
        <dbReference type="PROSITE-ProRule" id="PRU10141"/>
    </source>
</evidence>
<feature type="compositionally biased region" description="Acidic residues" evidence="7">
    <location>
        <begin position="588"/>
        <end position="598"/>
    </location>
</feature>
<keyword evidence="3 6" id="KW-0547">Nucleotide-binding</keyword>
<dbReference type="PROSITE" id="PS50011">
    <property type="entry name" value="PROTEIN_KINASE_DOM"/>
    <property type="match status" value="1"/>
</dbReference>
<dbReference type="GO" id="GO:0005524">
    <property type="term" value="F:ATP binding"/>
    <property type="evidence" value="ECO:0007669"/>
    <property type="project" value="UniProtKB-UniRule"/>
</dbReference>
<comment type="caution">
    <text evidence="9">The sequence shown here is derived from an EMBL/GenBank/DDBJ whole genome shotgun (WGS) entry which is preliminary data.</text>
</comment>
<feature type="region of interest" description="Disordered" evidence="7">
    <location>
        <begin position="41"/>
        <end position="62"/>
    </location>
</feature>
<evidence type="ECO:0000313" key="9">
    <source>
        <dbReference type="EMBL" id="CAK5268218.1"/>
    </source>
</evidence>
<feature type="compositionally biased region" description="Basic and acidic residues" evidence="7">
    <location>
        <begin position="470"/>
        <end position="479"/>
    </location>
</feature>
<feature type="region of interest" description="Disordered" evidence="7">
    <location>
        <begin position="433"/>
        <end position="524"/>
    </location>
</feature>
<gene>
    <name evidence="9" type="ORF">MYCIT1_LOCUS11330</name>
</gene>
<evidence type="ECO:0000313" key="10">
    <source>
        <dbReference type="Proteomes" id="UP001295794"/>
    </source>
</evidence>
<reference evidence="9" key="1">
    <citation type="submission" date="2023-11" db="EMBL/GenBank/DDBJ databases">
        <authorList>
            <person name="De Vega J J."/>
            <person name="De Vega J J."/>
        </authorList>
    </citation>
    <scope>NUCLEOTIDE SEQUENCE</scope>
</reference>
<feature type="compositionally biased region" description="Gly residues" evidence="7">
    <location>
        <begin position="7"/>
        <end position="16"/>
    </location>
</feature>